<accession>A0A5M8FJ23</accession>
<evidence type="ECO:0000313" key="2">
    <source>
        <dbReference type="Proteomes" id="UP000322981"/>
    </source>
</evidence>
<sequence>MSSIVSKADAHKLIDQLPCNATWDDLMQEIYVHEAIQQGLDDSHAGRTKDVAEIRKKYGLPE</sequence>
<evidence type="ECO:0000313" key="1">
    <source>
        <dbReference type="EMBL" id="KAA6183970.1"/>
    </source>
</evidence>
<gene>
    <name evidence="1" type="ORF">F2Q65_14285</name>
</gene>
<dbReference type="AlphaFoldDB" id="A0A5M8FJ23"/>
<dbReference type="OrthoDB" id="5422155at2"/>
<dbReference type="Proteomes" id="UP000322981">
    <property type="component" value="Unassembled WGS sequence"/>
</dbReference>
<comment type="caution">
    <text evidence="1">The sequence shown here is derived from an EMBL/GenBank/DDBJ whole genome shotgun (WGS) entry which is preliminary data.</text>
</comment>
<reference evidence="1 2" key="1">
    <citation type="submission" date="2019-09" db="EMBL/GenBank/DDBJ databases">
        <title>Whole-genome sequence of the purple sulfur bacterium Thiohalocapsa marina DSM 19078.</title>
        <authorList>
            <person name="Kyndt J.A."/>
            <person name="Meyer T.E."/>
        </authorList>
    </citation>
    <scope>NUCLEOTIDE SEQUENCE [LARGE SCALE GENOMIC DNA]</scope>
    <source>
        <strain evidence="1 2">DSM 19078</strain>
    </source>
</reference>
<name>A0A5M8FJ23_9GAMM</name>
<keyword evidence="2" id="KW-1185">Reference proteome</keyword>
<proteinExistence type="predicted"/>
<organism evidence="1 2">
    <name type="scientific">Thiohalocapsa marina</name>
    <dbReference type="NCBI Taxonomy" id="424902"/>
    <lineage>
        <taxon>Bacteria</taxon>
        <taxon>Pseudomonadati</taxon>
        <taxon>Pseudomonadota</taxon>
        <taxon>Gammaproteobacteria</taxon>
        <taxon>Chromatiales</taxon>
        <taxon>Chromatiaceae</taxon>
        <taxon>Thiohalocapsa</taxon>
    </lineage>
</organism>
<dbReference type="RefSeq" id="WP_150094081.1">
    <property type="nucleotide sequence ID" value="NZ_JBFUOH010000023.1"/>
</dbReference>
<dbReference type="EMBL" id="VWXX01000026">
    <property type="protein sequence ID" value="KAA6183970.1"/>
    <property type="molecule type" value="Genomic_DNA"/>
</dbReference>
<protein>
    <submittedName>
        <fullName evidence="1">Uncharacterized protein</fullName>
    </submittedName>
</protein>